<dbReference type="InterPro" id="IPR016047">
    <property type="entry name" value="M23ase_b-sheet_dom"/>
</dbReference>
<dbReference type="GO" id="GO:0004222">
    <property type="term" value="F:metalloendopeptidase activity"/>
    <property type="evidence" value="ECO:0007669"/>
    <property type="project" value="TreeGrafter"/>
</dbReference>
<dbReference type="CDD" id="cd12797">
    <property type="entry name" value="M23_peptidase"/>
    <property type="match status" value="1"/>
</dbReference>
<evidence type="ECO:0000259" key="4">
    <source>
        <dbReference type="Pfam" id="PF01551"/>
    </source>
</evidence>
<evidence type="ECO:0000256" key="3">
    <source>
        <dbReference type="SAM" id="Phobius"/>
    </source>
</evidence>
<keyword evidence="3" id="KW-1133">Transmembrane helix</keyword>
<dbReference type="FunFam" id="2.70.70.10:FF:000006">
    <property type="entry name" value="M23 family peptidase"/>
    <property type="match status" value="1"/>
</dbReference>
<organism evidence="5">
    <name type="scientific">Thermodesulfatator atlanticus</name>
    <dbReference type="NCBI Taxonomy" id="501497"/>
    <lineage>
        <taxon>Bacteria</taxon>
        <taxon>Pseudomonadati</taxon>
        <taxon>Thermodesulfobacteriota</taxon>
        <taxon>Thermodesulfobacteria</taxon>
        <taxon>Thermodesulfobacteriales</taxon>
        <taxon>Thermodesulfatatoraceae</taxon>
        <taxon>Thermodesulfatator</taxon>
    </lineage>
</organism>
<dbReference type="AlphaFoldDB" id="A0A7V5P0N0"/>
<dbReference type="Gene3D" id="2.70.70.10">
    <property type="entry name" value="Glucose Permease (Domain IIA)"/>
    <property type="match status" value="1"/>
</dbReference>
<dbReference type="PANTHER" id="PTHR21666">
    <property type="entry name" value="PEPTIDASE-RELATED"/>
    <property type="match status" value="1"/>
</dbReference>
<dbReference type="EMBL" id="DROK01000227">
    <property type="protein sequence ID" value="HHI97719.1"/>
    <property type="molecule type" value="Genomic_DNA"/>
</dbReference>
<sequence length="294" mass="34207">MNQKRWFSFPYHKAKKGPSWIKRREYLLGAGLIFFSLLSAFLFYQNLSLKREIAALKRAVVTLELREKELETQLDQLQKEKEELLQQALGSLRKRTSYVEKIIRQLGLSRHFGTARKQKALGGPYVPPQKEYEILIEKISTYLTKFSKVPLGKPCRGYISSYYGYRRDPFTGKRAFHSGIDIVARYGAPVRATADGVVWRVGYSRGLGRYVKIRHKHGFMTVYGHLRKYVVKRGERVKKGEIIGYVGNTGRSTGPHLHYEIRRWGRSLNPLRFIRAERRLARLNLPHRLPASQK</sequence>
<name>A0A7V5P0N0_9BACT</name>
<evidence type="ECO:0000256" key="1">
    <source>
        <dbReference type="ARBA" id="ARBA00022729"/>
    </source>
</evidence>
<dbReference type="InterPro" id="IPR050570">
    <property type="entry name" value="Cell_wall_metabolism_enzyme"/>
</dbReference>
<evidence type="ECO:0000313" key="5">
    <source>
        <dbReference type="EMBL" id="HHI97719.1"/>
    </source>
</evidence>
<keyword evidence="3" id="KW-0472">Membrane</keyword>
<gene>
    <name evidence="5" type="ORF">ENJ96_07680</name>
</gene>
<dbReference type="SUPFAM" id="SSF51261">
    <property type="entry name" value="Duplicated hybrid motif"/>
    <property type="match status" value="1"/>
</dbReference>
<feature type="transmembrane region" description="Helical" evidence="3">
    <location>
        <begin position="26"/>
        <end position="44"/>
    </location>
</feature>
<feature type="domain" description="M23ase beta-sheet core" evidence="4">
    <location>
        <begin position="176"/>
        <end position="270"/>
    </location>
</feature>
<dbReference type="Pfam" id="PF01551">
    <property type="entry name" value="Peptidase_M23"/>
    <property type="match status" value="1"/>
</dbReference>
<dbReference type="InterPro" id="IPR011055">
    <property type="entry name" value="Dup_hybrid_motif"/>
</dbReference>
<keyword evidence="1" id="KW-0732">Signal</keyword>
<dbReference type="Proteomes" id="UP000886101">
    <property type="component" value="Unassembled WGS sequence"/>
</dbReference>
<feature type="coiled-coil region" evidence="2">
    <location>
        <begin position="46"/>
        <end position="94"/>
    </location>
</feature>
<comment type="caution">
    <text evidence="5">The sequence shown here is derived from an EMBL/GenBank/DDBJ whole genome shotgun (WGS) entry which is preliminary data.</text>
</comment>
<reference evidence="5" key="1">
    <citation type="journal article" date="2020" name="mSystems">
        <title>Genome- and Community-Level Interaction Insights into Carbon Utilization and Element Cycling Functions of Hydrothermarchaeota in Hydrothermal Sediment.</title>
        <authorList>
            <person name="Zhou Z."/>
            <person name="Liu Y."/>
            <person name="Xu W."/>
            <person name="Pan J."/>
            <person name="Luo Z.H."/>
            <person name="Li M."/>
        </authorList>
    </citation>
    <scope>NUCLEOTIDE SEQUENCE [LARGE SCALE GENOMIC DNA]</scope>
    <source>
        <strain evidence="5">HyVt-533</strain>
    </source>
</reference>
<evidence type="ECO:0000256" key="2">
    <source>
        <dbReference type="SAM" id="Coils"/>
    </source>
</evidence>
<dbReference type="PANTHER" id="PTHR21666:SF289">
    <property type="entry name" value="L-ALA--D-GLU ENDOPEPTIDASE"/>
    <property type="match status" value="1"/>
</dbReference>
<proteinExistence type="predicted"/>
<protein>
    <recommendedName>
        <fullName evidence="4">M23ase beta-sheet core domain-containing protein</fullName>
    </recommendedName>
</protein>
<keyword evidence="3" id="KW-0812">Transmembrane</keyword>
<keyword evidence="2" id="KW-0175">Coiled coil</keyword>
<accession>A0A7V5P0N0</accession>